<evidence type="ECO:0000256" key="1">
    <source>
        <dbReference type="SAM" id="Phobius"/>
    </source>
</evidence>
<keyword evidence="1" id="KW-1133">Transmembrane helix</keyword>
<accession>A0AAD2E0X4</accession>
<dbReference type="AlphaFoldDB" id="A0AAD2E0X4"/>
<gene>
    <name evidence="2" type="ORF">FPE_LOCUS18125</name>
</gene>
<organism evidence="2 3">
    <name type="scientific">Fraxinus pennsylvanica</name>
    <dbReference type="NCBI Taxonomy" id="56036"/>
    <lineage>
        <taxon>Eukaryota</taxon>
        <taxon>Viridiplantae</taxon>
        <taxon>Streptophyta</taxon>
        <taxon>Embryophyta</taxon>
        <taxon>Tracheophyta</taxon>
        <taxon>Spermatophyta</taxon>
        <taxon>Magnoliopsida</taxon>
        <taxon>eudicotyledons</taxon>
        <taxon>Gunneridae</taxon>
        <taxon>Pentapetalae</taxon>
        <taxon>asterids</taxon>
        <taxon>lamiids</taxon>
        <taxon>Lamiales</taxon>
        <taxon>Oleaceae</taxon>
        <taxon>Oleeae</taxon>
        <taxon>Fraxinus</taxon>
    </lineage>
</organism>
<reference evidence="2" key="1">
    <citation type="submission" date="2023-05" db="EMBL/GenBank/DDBJ databases">
        <authorList>
            <person name="Huff M."/>
        </authorList>
    </citation>
    <scope>NUCLEOTIDE SEQUENCE</scope>
</reference>
<feature type="transmembrane region" description="Helical" evidence="1">
    <location>
        <begin position="63"/>
        <end position="89"/>
    </location>
</feature>
<name>A0AAD2E0X4_9LAMI</name>
<evidence type="ECO:0000313" key="3">
    <source>
        <dbReference type="Proteomes" id="UP000834106"/>
    </source>
</evidence>
<dbReference type="EMBL" id="OU503046">
    <property type="protein sequence ID" value="CAI9770695.1"/>
    <property type="molecule type" value="Genomic_DNA"/>
</dbReference>
<sequence length="113" mass="12640">MREKERKKLNEITSKTISLLIALMLGLHDSGFPALPAASTVRENPMKVAMVKSELTFTMPSRAVTWTLVLDLPVVAVAEVVVMTMGFCVSIEAFDWDSILFKQQKELDVENKI</sequence>
<evidence type="ECO:0000313" key="2">
    <source>
        <dbReference type="EMBL" id="CAI9770695.1"/>
    </source>
</evidence>
<keyword evidence="3" id="KW-1185">Reference proteome</keyword>
<protein>
    <submittedName>
        <fullName evidence="2">Uncharacterized protein</fullName>
    </submittedName>
</protein>
<keyword evidence="1" id="KW-0472">Membrane</keyword>
<dbReference type="Proteomes" id="UP000834106">
    <property type="component" value="Chromosome 11"/>
</dbReference>
<proteinExistence type="predicted"/>
<keyword evidence="1" id="KW-0812">Transmembrane</keyword>